<dbReference type="InterPro" id="IPR005034">
    <property type="entry name" value="Dicer_dimerisation"/>
</dbReference>
<evidence type="ECO:0000256" key="14">
    <source>
        <dbReference type="ARBA" id="ARBA00023118"/>
    </source>
</evidence>
<feature type="region of interest" description="Disordered" evidence="18">
    <location>
        <begin position="1"/>
        <end position="89"/>
    </location>
</feature>
<name>A0A1Y2A2K0_9PLEO</name>
<reference evidence="24 25" key="1">
    <citation type="submission" date="2016-07" db="EMBL/GenBank/DDBJ databases">
        <title>Pervasive Adenine N6-methylation of Active Genes in Fungi.</title>
        <authorList>
            <consortium name="DOE Joint Genome Institute"/>
            <person name="Mondo S.J."/>
            <person name="Dannebaum R.O."/>
            <person name="Kuo R.C."/>
            <person name="Labutti K."/>
            <person name="Haridas S."/>
            <person name="Kuo A."/>
            <person name="Salamov A."/>
            <person name="Ahrendt S.R."/>
            <person name="Lipzen A."/>
            <person name="Sullivan W."/>
            <person name="Andreopoulos W.B."/>
            <person name="Clum A."/>
            <person name="Lindquist E."/>
            <person name="Daum C."/>
            <person name="Ramamoorthy G.K."/>
            <person name="Gryganskyi A."/>
            <person name="Culley D."/>
            <person name="Magnuson J.K."/>
            <person name="James T.Y."/>
            <person name="O'Malley M.A."/>
            <person name="Stajich J.E."/>
            <person name="Spatafora J.W."/>
            <person name="Visel A."/>
            <person name="Grigoriev I.V."/>
        </authorList>
    </citation>
    <scope>NUCLEOTIDE SEQUENCE [LARGE SCALE GENOMIC DNA]</scope>
    <source>
        <strain evidence="24 25">CBS 115471</strain>
    </source>
</reference>
<keyword evidence="11" id="KW-0067">ATP-binding</keyword>
<dbReference type="Pfam" id="PF00271">
    <property type="entry name" value="Helicase_C"/>
    <property type="match status" value="1"/>
</dbReference>
<dbReference type="GO" id="GO:0046872">
    <property type="term" value="F:metal ion binding"/>
    <property type="evidence" value="ECO:0007669"/>
    <property type="project" value="UniProtKB-KW"/>
</dbReference>
<dbReference type="GO" id="GO:0050688">
    <property type="term" value="P:regulation of defense response to virus"/>
    <property type="evidence" value="ECO:0007669"/>
    <property type="project" value="UniProtKB-KW"/>
</dbReference>
<evidence type="ECO:0000256" key="10">
    <source>
        <dbReference type="ARBA" id="ARBA00022833"/>
    </source>
</evidence>
<dbReference type="EMBL" id="MCFA01000016">
    <property type="protein sequence ID" value="ORY16739.1"/>
    <property type="molecule type" value="Genomic_DNA"/>
</dbReference>
<keyword evidence="15" id="KW-0464">Manganese</keyword>
<dbReference type="GO" id="GO:0051607">
    <property type="term" value="P:defense response to virus"/>
    <property type="evidence" value="ECO:0007669"/>
    <property type="project" value="UniProtKB-KW"/>
</dbReference>
<feature type="domain" description="Helicase ATP-binding" evidence="21">
    <location>
        <begin position="149"/>
        <end position="331"/>
    </location>
</feature>
<dbReference type="InterPro" id="IPR038248">
    <property type="entry name" value="Dicer_dimer_sf"/>
</dbReference>
<feature type="compositionally biased region" description="Acidic residues" evidence="18">
    <location>
        <begin position="1"/>
        <end position="14"/>
    </location>
</feature>
<keyword evidence="6" id="KW-0677">Repeat</keyword>
<keyword evidence="10" id="KW-0862">Zinc</keyword>
<dbReference type="SUPFAM" id="SSF69065">
    <property type="entry name" value="RNase III domain-like"/>
    <property type="match status" value="2"/>
</dbReference>
<dbReference type="Gene3D" id="1.10.1520.10">
    <property type="entry name" value="Ribonuclease III domain"/>
    <property type="match status" value="2"/>
</dbReference>
<dbReference type="PROSITE" id="PS50142">
    <property type="entry name" value="RNASE_3_2"/>
    <property type="match status" value="2"/>
</dbReference>
<dbReference type="PANTHER" id="PTHR14950">
    <property type="entry name" value="DICER-RELATED"/>
    <property type="match status" value="1"/>
</dbReference>
<dbReference type="InterPro" id="IPR000999">
    <property type="entry name" value="RNase_III_dom"/>
</dbReference>
<evidence type="ECO:0000256" key="9">
    <source>
        <dbReference type="ARBA" id="ARBA00022806"/>
    </source>
</evidence>
<dbReference type="PROSITE" id="PS51192">
    <property type="entry name" value="HELICASE_ATP_BIND_1"/>
    <property type="match status" value="1"/>
</dbReference>
<evidence type="ECO:0000256" key="7">
    <source>
        <dbReference type="ARBA" id="ARBA00022741"/>
    </source>
</evidence>
<keyword evidence="12" id="KW-0460">Magnesium</keyword>
<evidence type="ECO:0000259" key="22">
    <source>
        <dbReference type="PROSITE" id="PS51194"/>
    </source>
</evidence>
<evidence type="ECO:0000256" key="12">
    <source>
        <dbReference type="ARBA" id="ARBA00022842"/>
    </source>
</evidence>
<gene>
    <name evidence="24" type="ORF">BCR34DRAFT_531207</name>
</gene>
<dbReference type="CDD" id="cd18802">
    <property type="entry name" value="SF2_C_dicer"/>
    <property type="match status" value="1"/>
</dbReference>
<feature type="domain" description="PAZ" evidence="20">
    <location>
        <begin position="905"/>
        <end position="1038"/>
    </location>
</feature>
<keyword evidence="13 17" id="KW-0694">RNA-binding</keyword>
<evidence type="ECO:0000256" key="13">
    <source>
        <dbReference type="ARBA" id="ARBA00022884"/>
    </source>
</evidence>
<evidence type="ECO:0000256" key="3">
    <source>
        <dbReference type="ARBA" id="ARBA00020797"/>
    </source>
</evidence>
<feature type="domain" description="Dicer dsRNA-binding fold" evidence="23">
    <location>
        <begin position="668"/>
        <end position="759"/>
    </location>
</feature>
<evidence type="ECO:0000256" key="4">
    <source>
        <dbReference type="ARBA" id="ARBA00022721"/>
    </source>
</evidence>
<dbReference type="PROSITE" id="PS51327">
    <property type="entry name" value="DICER_DSRBF"/>
    <property type="match status" value="1"/>
</dbReference>
<dbReference type="OrthoDB" id="416741at2759"/>
<keyword evidence="8" id="KW-0378">Hydrolase</keyword>
<protein>
    <recommendedName>
        <fullName evidence="3">Dicer-like protein 1</fullName>
    </recommendedName>
</protein>
<comment type="similarity">
    <text evidence="16 17">Belongs to the helicase family. Dicer subfamily.</text>
</comment>
<dbReference type="GO" id="GO:0004525">
    <property type="term" value="F:ribonuclease III activity"/>
    <property type="evidence" value="ECO:0007669"/>
    <property type="project" value="InterPro"/>
</dbReference>
<evidence type="ECO:0000256" key="6">
    <source>
        <dbReference type="ARBA" id="ARBA00022737"/>
    </source>
</evidence>
<dbReference type="InterPro" id="IPR027417">
    <property type="entry name" value="P-loop_NTPase"/>
</dbReference>
<feature type="region of interest" description="Disordered" evidence="18">
    <location>
        <begin position="1547"/>
        <end position="1567"/>
    </location>
</feature>
<comment type="caution">
    <text evidence="24">The sequence shown here is derived from an EMBL/GenBank/DDBJ whole genome shotgun (WGS) entry which is preliminary data.</text>
</comment>
<evidence type="ECO:0000256" key="17">
    <source>
        <dbReference type="PROSITE-ProRule" id="PRU00657"/>
    </source>
</evidence>
<comment type="cofactor">
    <cofactor evidence="2">
        <name>Mg(2+)</name>
        <dbReference type="ChEBI" id="CHEBI:18420"/>
    </cofactor>
</comment>
<dbReference type="SMART" id="SM00490">
    <property type="entry name" value="HELICc"/>
    <property type="match status" value="1"/>
</dbReference>
<dbReference type="SMART" id="SM00487">
    <property type="entry name" value="DEXDc"/>
    <property type="match status" value="1"/>
</dbReference>
<dbReference type="SUPFAM" id="SSF52540">
    <property type="entry name" value="P-loop containing nucleoside triphosphate hydrolases"/>
    <property type="match status" value="1"/>
</dbReference>
<dbReference type="GO" id="GO:0004386">
    <property type="term" value="F:helicase activity"/>
    <property type="evidence" value="ECO:0007669"/>
    <property type="project" value="UniProtKB-KW"/>
</dbReference>
<evidence type="ECO:0000256" key="5">
    <source>
        <dbReference type="ARBA" id="ARBA00022723"/>
    </source>
</evidence>
<accession>A0A1Y2A2K0</accession>
<dbReference type="PROSITE" id="PS51194">
    <property type="entry name" value="HELICASE_CTER"/>
    <property type="match status" value="1"/>
</dbReference>
<evidence type="ECO:0000259" key="20">
    <source>
        <dbReference type="PROSITE" id="PS50821"/>
    </source>
</evidence>
<dbReference type="FunFam" id="3.40.50.300:FF:000628">
    <property type="entry name" value="Endoribonuclease Dicer"/>
    <property type="match status" value="1"/>
</dbReference>
<evidence type="ECO:0000256" key="11">
    <source>
        <dbReference type="ARBA" id="ARBA00022840"/>
    </source>
</evidence>
<dbReference type="Proteomes" id="UP000193144">
    <property type="component" value="Unassembled WGS sequence"/>
</dbReference>
<evidence type="ECO:0000313" key="25">
    <source>
        <dbReference type="Proteomes" id="UP000193144"/>
    </source>
</evidence>
<evidence type="ECO:0000256" key="8">
    <source>
        <dbReference type="ARBA" id="ARBA00022801"/>
    </source>
</evidence>
<keyword evidence="7" id="KW-0547">Nucleotide-binding</keyword>
<dbReference type="Pfam" id="PF24995">
    <property type="entry name" value="DSRM_2"/>
    <property type="match status" value="1"/>
</dbReference>
<evidence type="ECO:0000259" key="19">
    <source>
        <dbReference type="PROSITE" id="PS50142"/>
    </source>
</evidence>
<dbReference type="InterPro" id="IPR014001">
    <property type="entry name" value="Helicase_ATP-bd"/>
</dbReference>
<dbReference type="InterPro" id="IPR056755">
    <property type="entry name" value="DSRM_2"/>
</dbReference>
<dbReference type="GO" id="GO:0030422">
    <property type="term" value="P:siRNA processing"/>
    <property type="evidence" value="ECO:0007669"/>
    <property type="project" value="TreeGrafter"/>
</dbReference>
<evidence type="ECO:0000256" key="1">
    <source>
        <dbReference type="ARBA" id="ARBA00001936"/>
    </source>
</evidence>
<dbReference type="CDD" id="cd00593">
    <property type="entry name" value="RIBOc"/>
    <property type="match status" value="2"/>
</dbReference>
<dbReference type="InterPro" id="IPR006935">
    <property type="entry name" value="Helicase/UvrB_N"/>
</dbReference>
<comment type="cofactor">
    <cofactor evidence="1">
        <name>Mn(2+)</name>
        <dbReference type="ChEBI" id="CHEBI:29035"/>
    </cofactor>
</comment>
<dbReference type="FunFam" id="1.10.1520.10:FF:000026">
    <property type="entry name" value="Dicer-like protein 1"/>
    <property type="match status" value="1"/>
</dbReference>
<dbReference type="Pfam" id="PF04851">
    <property type="entry name" value="ResIII"/>
    <property type="match status" value="1"/>
</dbReference>
<dbReference type="SMART" id="SM00535">
    <property type="entry name" value="RIBOc"/>
    <property type="match status" value="2"/>
</dbReference>
<dbReference type="PROSITE" id="PS50821">
    <property type="entry name" value="PAZ"/>
    <property type="match status" value="1"/>
</dbReference>
<dbReference type="GO" id="GO:0005737">
    <property type="term" value="C:cytoplasm"/>
    <property type="evidence" value="ECO:0007669"/>
    <property type="project" value="TreeGrafter"/>
</dbReference>
<dbReference type="PROSITE" id="PS00517">
    <property type="entry name" value="RNASE_3_1"/>
    <property type="match status" value="1"/>
</dbReference>
<evidence type="ECO:0000256" key="15">
    <source>
        <dbReference type="ARBA" id="ARBA00023211"/>
    </source>
</evidence>
<keyword evidence="5" id="KW-0479">Metal-binding</keyword>
<dbReference type="GO" id="GO:0005634">
    <property type="term" value="C:nucleus"/>
    <property type="evidence" value="ECO:0007669"/>
    <property type="project" value="TreeGrafter"/>
</dbReference>
<proteinExistence type="inferred from homology"/>
<dbReference type="InterPro" id="IPR036389">
    <property type="entry name" value="RNase_III_sf"/>
</dbReference>
<feature type="domain" description="RNase III" evidence="19">
    <location>
        <begin position="1070"/>
        <end position="1219"/>
    </location>
</feature>
<keyword evidence="25" id="KW-1185">Reference proteome</keyword>
<evidence type="ECO:0000256" key="18">
    <source>
        <dbReference type="SAM" id="MobiDB-lite"/>
    </source>
</evidence>
<dbReference type="Gene3D" id="3.30.160.380">
    <property type="entry name" value="Dicer dimerisation domain"/>
    <property type="match status" value="1"/>
</dbReference>
<dbReference type="GO" id="GO:0003723">
    <property type="term" value="F:RNA binding"/>
    <property type="evidence" value="ECO:0007669"/>
    <property type="project" value="UniProtKB-UniRule"/>
</dbReference>
<dbReference type="InterPro" id="IPR003100">
    <property type="entry name" value="PAZ_dom"/>
</dbReference>
<dbReference type="CDD" id="cd18034">
    <property type="entry name" value="DEXHc_dicer"/>
    <property type="match status" value="1"/>
</dbReference>
<evidence type="ECO:0000259" key="23">
    <source>
        <dbReference type="PROSITE" id="PS51327"/>
    </source>
</evidence>
<keyword evidence="9" id="KW-0347">Helicase</keyword>
<keyword evidence="14" id="KW-0051">Antiviral defense</keyword>
<dbReference type="PANTHER" id="PTHR14950:SF62">
    <property type="entry name" value="DICER-LIKE PROTEIN 1"/>
    <property type="match status" value="1"/>
</dbReference>
<dbReference type="STRING" id="1231657.A0A1Y2A2K0"/>
<feature type="domain" description="RNase III" evidence="19">
    <location>
        <begin position="1275"/>
        <end position="1426"/>
    </location>
</feature>
<dbReference type="Gene3D" id="3.40.50.300">
    <property type="entry name" value="P-loop containing nucleotide triphosphate hydrolases"/>
    <property type="match status" value="2"/>
</dbReference>
<dbReference type="InterPro" id="IPR001650">
    <property type="entry name" value="Helicase_C-like"/>
</dbReference>
<sequence length="1567" mass="178875">MPWAEDLDDVQQDDDVFHSGDEGREYDEPSLATKTPWTDNLNDEQEDDAVFYSDDEDDGPVTQLQDDSDPDIDADLTHAHGPSTTSEKKRAQNEIFRAYATMKTEQITEKEVKEVIQGTDDENLSIRDILAKQETSAQITNPRDYQTELFQRAKEENIIAVLDTGSGKTHIATLLLRHILDEELQRRQQGLQSQMAFFLVDSVNLVFQQANVLRCGLDQKVEGICGAMGAHLWAKQTWDKLFANNMVIVCTAEVLVQCMMHSFTTIQQINLLIFDEAHHAKNNHPYARIMKDYYLSEPSPINRPRVFGMTASPVDANVNIQQAARDLETLLHCKIATASDLALLQNNISRPSEEVATYPRLKSAVETPLYRELHSRWGDVATFAKLFENAKIIGSELGRWAADAYWSFAFSEEQGRKREMREERNFHKAKKDESVSGLDQSLARLKEAVEFVRQHEIANPKATLEDLSGKVLLLHHWLQLYYSRTADARCIVFVERRSTARLLNLIFTAIGGPSLHSDLLVGVNSTFGDTNISLRSQVMTVAKFRRGDLNCLFSTSVAEEGLDIPQCNLIVRFDLYKSMIAYVQSRGRARHRNSKYLHMVEDDNKDHHGVIIQARSAEGVMRSFCNDLPSDRILNEVDADVERFLASEQAFRSFIDPETGARLTYRTSLSILAHFVASLPAPNQEVALQPTYVLERVGGKFICDVILPEYSPIVEARGLAYSKKSIAKCSAAFEMCLRLRKDNLLDENLLPTYTKQLPAMRNALLAISSKKKDLYSMRVKPEFWKLGYGTIPERLFLTVVDVSAGLDRAHQPLGLLTREHFPQMPAFPIYRNDGRSTQVVSTPLDTPLSVSQDTVLTLTKSTLAVYEDMFAKVFEEAVEKMTYWLVPILSEKVTSLTPEFGNPEVLIDWVQVDKVVNKQEYIWTPDMPNEFLADKYLVDRGDGGRRFWTVGVAPHLKPRDQVPGFAPRYKHMSSILEYSNSCYGKNRYRKTWDESQPVVEVEKIPFRRNLLGHVEKDEDEVKMNMKAYVCPQLLKISALTTRFVAICYTFPAIVHRFDDYLIALDACNLLGLNVGPALALEALTKDSDNTDEHGEEKINYKSGMGPNYERLEFMGDCFLKMATSISTFVQQPDENEFEFHVRRMCMLCNKNLFRAAKKYQLYDRLWYPEGLVLTKGKGARKDGQAAKKAQPQAQQHSLGDKSVADVCEAFIGAAFMQHNELNRFSSENWDQAVKAVKVLVDSEDHLMEKYSDYYAAYEKPHYQLVEATASQLSLAQKIEEKHPYHFKYPRLLRSAFVHPSQAYSWENVPNYQRLEFLGDSLLDMVFIQYLFYRYPEKDPQWLTEHKMPMVSNKFFGAVCVHLGWHTHLRQNNAVLSAQIRDYVTEVEEAEREAKGALDYWCTVCEPPKCLADVIEAYVGAIFVDSEFDFTVVQTFFDMHIKRFFVDMHLYDAFANNHPTTRLSKLLTTNFGCREWRIATHTCESAIPGTRPTVVAMVQIHWKIAFDGTAVSGRYARIKASNAGLEKLDGLPQYEFRRLYGCECEDNPVEETEEQREERIKEAIGPAE</sequence>
<feature type="compositionally biased region" description="Acidic residues" evidence="18">
    <location>
        <begin position="41"/>
        <end position="59"/>
    </location>
</feature>
<keyword evidence="4" id="KW-0930">Antiviral protein</keyword>
<evidence type="ECO:0000256" key="2">
    <source>
        <dbReference type="ARBA" id="ARBA00001946"/>
    </source>
</evidence>
<dbReference type="Pfam" id="PF03368">
    <property type="entry name" value="Dicer_dimer"/>
    <property type="match status" value="1"/>
</dbReference>
<dbReference type="GO" id="GO:0003677">
    <property type="term" value="F:DNA binding"/>
    <property type="evidence" value="ECO:0007669"/>
    <property type="project" value="InterPro"/>
</dbReference>
<feature type="domain" description="Helicase C-terminal" evidence="22">
    <location>
        <begin position="477"/>
        <end position="659"/>
    </location>
</feature>
<feature type="compositionally biased region" description="Basic and acidic residues" evidence="18">
    <location>
        <begin position="15"/>
        <end position="27"/>
    </location>
</feature>
<evidence type="ECO:0000256" key="16">
    <source>
        <dbReference type="ARBA" id="ARBA00035116"/>
    </source>
</evidence>
<dbReference type="GO" id="GO:0005524">
    <property type="term" value="F:ATP binding"/>
    <property type="evidence" value="ECO:0007669"/>
    <property type="project" value="UniProtKB-KW"/>
</dbReference>
<organism evidence="24 25">
    <name type="scientific">Clohesyomyces aquaticus</name>
    <dbReference type="NCBI Taxonomy" id="1231657"/>
    <lineage>
        <taxon>Eukaryota</taxon>
        <taxon>Fungi</taxon>
        <taxon>Dikarya</taxon>
        <taxon>Ascomycota</taxon>
        <taxon>Pezizomycotina</taxon>
        <taxon>Dothideomycetes</taxon>
        <taxon>Pleosporomycetidae</taxon>
        <taxon>Pleosporales</taxon>
        <taxon>Lindgomycetaceae</taxon>
        <taxon>Clohesyomyces</taxon>
    </lineage>
</organism>
<evidence type="ECO:0000313" key="24">
    <source>
        <dbReference type="EMBL" id="ORY16739.1"/>
    </source>
</evidence>
<dbReference type="Pfam" id="PF00636">
    <property type="entry name" value="Ribonuclease_3"/>
    <property type="match status" value="2"/>
</dbReference>
<evidence type="ECO:0000259" key="21">
    <source>
        <dbReference type="PROSITE" id="PS51192"/>
    </source>
</evidence>